<evidence type="ECO:0000313" key="2">
    <source>
        <dbReference type="Proteomes" id="UP000466997"/>
    </source>
</evidence>
<evidence type="ECO:0000313" key="1">
    <source>
        <dbReference type="EMBL" id="BBX11440.1"/>
    </source>
</evidence>
<proteinExistence type="predicted"/>
<organism evidence="1 2">
    <name type="scientific">Mycobacterium novum</name>
    <dbReference type="NCBI Taxonomy" id="2492438"/>
    <lineage>
        <taxon>Bacteria</taxon>
        <taxon>Bacillati</taxon>
        <taxon>Actinomycetota</taxon>
        <taxon>Actinomycetes</taxon>
        <taxon>Mycobacteriales</taxon>
        <taxon>Mycobacteriaceae</taxon>
        <taxon>Mycobacterium</taxon>
    </lineage>
</organism>
<dbReference type="AlphaFoldDB" id="A0A7I7JI99"/>
<accession>A0A7I7JI99</accession>
<sequence>MFRAEDTTPDKSTEHLGDFAVDQVRSRQFFVPEPLRIKSADEQFNDYSGVHDLHSPRPSCSTDKIVSRSARPSTARCVRRMTAALCRTT</sequence>
<name>A0A7I7JI99_9MYCO</name>
<protein>
    <submittedName>
        <fullName evidence="1">Uncharacterized protein</fullName>
    </submittedName>
</protein>
<dbReference type="EMBL" id="AP022562">
    <property type="protein sequence ID" value="BBX11440.1"/>
    <property type="molecule type" value="Genomic_DNA"/>
</dbReference>
<dbReference type="Proteomes" id="UP000466997">
    <property type="component" value="Chromosome"/>
</dbReference>
<keyword evidence="2" id="KW-1185">Reference proteome</keyword>
<dbReference type="KEGG" id="mnm:MNVM_05210"/>
<gene>
    <name evidence="1" type="ORF">MNVM_05210</name>
</gene>
<reference evidence="1 2" key="1">
    <citation type="journal article" date="2019" name="Emerg. Microbes Infect.">
        <title>Comprehensive subspecies identification of 175 nontuberculous mycobacteria species based on 7547 genomic profiles.</title>
        <authorList>
            <person name="Matsumoto Y."/>
            <person name="Kinjo T."/>
            <person name="Motooka D."/>
            <person name="Nabeya D."/>
            <person name="Jung N."/>
            <person name="Uechi K."/>
            <person name="Horii T."/>
            <person name="Iida T."/>
            <person name="Fujita J."/>
            <person name="Nakamura S."/>
        </authorList>
    </citation>
    <scope>NUCLEOTIDE SEQUENCE [LARGE SCALE GENOMIC DNA]</scope>
    <source>
        <strain evidence="1 2">JCM 6391</strain>
    </source>
</reference>